<sequence length="251" mass="28606">MKKMIPNRSNINWVCFILTLNKSTIKNLQHPPPTSWIVKKCVAKDHSVQLVGIADALGDPPFGRLHCLLALAFSIFAFWIIEQYSTTSRNCSTKCQLLLFIADLIFFFRAQHTGTLGEIKAIRRLTECIRRSSDLLFFVFSKCVAKDHSAQLVGIANTLGDLPFGLLHPFLALPFSIFAFWIIEQYSTTSRNCSTKCRLLLFIADLIFFFRAQHTGTLGEIKAIRRLTECIRRSSDLLFFVFSVILFLFAK</sequence>
<gene>
    <name evidence="2" type="ORF">H5410_036301</name>
</gene>
<dbReference type="AlphaFoldDB" id="A0A9J5Y4D7"/>
<protein>
    <submittedName>
        <fullName evidence="2">Uncharacterized protein</fullName>
    </submittedName>
</protein>
<dbReference type="EMBL" id="JACXVP010000007">
    <property type="protein sequence ID" value="KAG5595069.1"/>
    <property type="molecule type" value="Genomic_DNA"/>
</dbReference>
<evidence type="ECO:0000313" key="3">
    <source>
        <dbReference type="Proteomes" id="UP000824120"/>
    </source>
</evidence>
<organism evidence="2 3">
    <name type="scientific">Solanum commersonii</name>
    <name type="common">Commerson's wild potato</name>
    <name type="synonym">Commerson's nightshade</name>
    <dbReference type="NCBI Taxonomy" id="4109"/>
    <lineage>
        <taxon>Eukaryota</taxon>
        <taxon>Viridiplantae</taxon>
        <taxon>Streptophyta</taxon>
        <taxon>Embryophyta</taxon>
        <taxon>Tracheophyta</taxon>
        <taxon>Spermatophyta</taxon>
        <taxon>Magnoliopsida</taxon>
        <taxon>eudicotyledons</taxon>
        <taxon>Gunneridae</taxon>
        <taxon>Pentapetalae</taxon>
        <taxon>asterids</taxon>
        <taxon>lamiids</taxon>
        <taxon>Solanales</taxon>
        <taxon>Solanaceae</taxon>
        <taxon>Solanoideae</taxon>
        <taxon>Solaneae</taxon>
        <taxon>Solanum</taxon>
    </lineage>
</organism>
<comment type="caution">
    <text evidence="2">The sequence shown here is derived from an EMBL/GenBank/DDBJ whole genome shotgun (WGS) entry which is preliminary data.</text>
</comment>
<reference evidence="2 3" key="1">
    <citation type="submission" date="2020-09" db="EMBL/GenBank/DDBJ databases">
        <title>De no assembly of potato wild relative species, Solanum commersonii.</title>
        <authorList>
            <person name="Cho K."/>
        </authorList>
    </citation>
    <scope>NUCLEOTIDE SEQUENCE [LARGE SCALE GENOMIC DNA]</scope>
    <source>
        <strain evidence="2">LZ3.2</strain>
        <tissue evidence="2">Leaf</tissue>
    </source>
</reference>
<evidence type="ECO:0000256" key="1">
    <source>
        <dbReference type="SAM" id="Phobius"/>
    </source>
</evidence>
<proteinExistence type="predicted"/>
<evidence type="ECO:0000313" key="2">
    <source>
        <dbReference type="EMBL" id="KAG5595069.1"/>
    </source>
</evidence>
<dbReference type="Proteomes" id="UP000824120">
    <property type="component" value="Chromosome 7"/>
</dbReference>
<keyword evidence="1" id="KW-0812">Transmembrane</keyword>
<name>A0A9J5Y4D7_SOLCO</name>
<keyword evidence="1" id="KW-0472">Membrane</keyword>
<keyword evidence="1" id="KW-1133">Transmembrane helix</keyword>
<accession>A0A9J5Y4D7</accession>
<feature type="transmembrane region" description="Helical" evidence="1">
    <location>
        <begin position="166"/>
        <end position="183"/>
    </location>
</feature>
<keyword evidence="3" id="KW-1185">Reference proteome</keyword>
<feature type="transmembrane region" description="Helical" evidence="1">
    <location>
        <begin position="233"/>
        <end position="250"/>
    </location>
</feature>
<feature type="transmembrane region" description="Helical" evidence="1">
    <location>
        <begin position="62"/>
        <end position="81"/>
    </location>
</feature>